<dbReference type="AlphaFoldDB" id="A0A1F7GJZ4"/>
<dbReference type="PANTHER" id="PTHR43718">
    <property type="entry name" value="LON PROTEASE"/>
    <property type="match status" value="1"/>
</dbReference>
<evidence type="ECO:0000259" key="1">
    <source>
        <dbReference type="SMART" id="SM00382"/>
    </source>
</evidence>
<dbReference type="GO" id="GO:0051131">
    <property type="term" value="P:chaperone-mediated protein complex assembly"/>
    <property type="evidence" value="ECO:0007669"/>
    <property type="project" value="TreeGrafter"/>
</dbReference>
<dbReference type="GO" id="GO:0006515">
    <property type="term" value="P:protein quality control for misfolded or incompletely synthesized proteins"/>
    <property type="evidence" value="ECO:0007669"/>
    <property type="project" value="TreeGrafter"/>
</dbReference>
<dbReference type="PANTHER" id="PTHR43718:SF2">
    <property type="entry name" value="LON PROTEASE HOMOLOG, MITOCHONDRIAL"/>
    <property type="match status" value="1"/>
</dbReference>
<organism evidence="2 3">
    <name type="scientific">Candidatus Roizmanbacteria bacterium RIFCSPHIGHO2_01_FULL_39_24</name>
    <dbReference type="NCBI Taxonomy" id="1802032"/>
    <lineage>
        <taxon>Bacteria</taxon>
        <taxon>Candidatus Roizmaniibacteriota</taxon>
    </lineage>
</organism>
<dbReference type="Proteomes" id="UP000176850">
    <property type="component" value="Unassembled WGS sequence"/>
</dbReference>
<evidence type="ECO:0000313" key="3">
    <source>
        <dbReference type="Proteomes" id="UP000176850"/>
    </source>
</evidence>
<reference evidence="2 3" key="1">
    <citation type="journal article" date="2016" name="Nat. Commun.">
        <title>Thousands of microbial genomes shed light on interconnected biogeochemical processes in an aquifer system.</title>
        <authorList>
            <person name="Anantharaman K."/>
            <person name="Brown C.T."/>
            <person name="Hug L.A."/>
            <person name="Sharon I."/>
            <person name="Castelle C.J."/>
            <person name="Probst A.J."/>
            <person name="Thomas B.C."/>
            <person name="Singh A."/>
            <person name="Wilkins M.J."/>
            <person name="Karaoz U."/>
            <person name="Brodie E.L."/>
            <person name="Williams K.H."/>
            <person name="Hubbard S.S."/>
            <person name="Banfield J.F."/>
        </authorList>
    </citation>
    <scope>NUCLEOTIDE SEQUENCE [LARGE SCALE GENOMIC DNA]</scope>
</reference>
<proteinExistence type="predicted"/>
<dbReference type="InterPro" id="IPR003959">
    <property type="entry name" value="ATPase_AAA_core"/>
</dbReference>
<name>A0A1F7GJZ4_9BACT</name>
<dbReference type="InterPro" id="IPR003593">
    <property type="entry name" value="AAA+_ATPase"/>
</dbReference>
<protein>
    <recommendedName>
        <fullName evidence="1">AAA+ ATPase domain-containing protein</fullName>
    </recommendedName>
</protein>
<dbReference type="GO" id="GO:0004176">
    <property type="term" value="F:ATP-dependent peptidase activity"/>
    <property type="evidence" value="ECO:0007669"/>
    <property type="project" value="InterPro"/>
</dbReference>
<gene>
    <name evidence="2" type="ORF">A2799_02220</name>
</gene>
<feature type="domain" description="AAA+ ATPase" evidence="1">
    <location>
        <begin position="99"/>
        <end position="247"/>
    </location>
</feature>
<dbReference type="Gene3D" id="1.10.8.60">
    <property type="match status" value="1"/>
</dbReference>
<dbReference type="Gene3D" id="3.40.50.300">
    <property type="entry name" value="P-loop containing nucleotide triphosphate hydrolases"/>
    <property type="match status" value="1"/>
</dbReference>
<dbReference type="GO" id="GO:0005524">
    <property type="term" value="F:ATP binding"/>
    <property type="evidence" value="ECO:0007669"/>
    <property type="project" value="InterPro"/>
</dbReference>
<dbReference type="InterPro" id="IPR027065">
    <property type="entry name" value="Lon_Prtase"/>
</dbReference>
<dbReference type="Pfam" id="PF00004">
    <property type="entry name" value="AAA"/>
    <property type="match status" value="1"/>
</dbReference>
<dbReference type="EMBL" id="MFZH01000023">
    <property type="protein sequence ID" value="OGK18892.1"/>
    <property type="molecule type" value="Genomic_DNA"/>
</dbReference>
<evidence type="ECO:0000313" key="2">
    <source>
        <dbReference type="EMBL" id="OGK18892.1"/>
    </source>
</evidence>
<dbReference type="GO" id="GO:0007005">
    <property type="term" value="P:mitochondrion organization"/>
    <property type="evidence" value="ECO:0007669"/>
    <property type="project" value="TreeGrafter"/>
</dbReference>
<dbReference type="GO" id="GO:0003697">
    <property type="term" value="F:single-stranded DNA binding"/>
    <property type="evidence" value="ECO:0007669"/>
    <property type="project" value="TreeGrafter"/>
</dbReference>
<dbReference type="InterPro" id="IPR027417">
    <property type="entry name" value="P-loop_NTPase"/>
</dbReference>
<dbReference type="SMART" id="SM00382">
    <property type="entry name" value="AAA"/>
    <property type="match status" value="1"/>
</dbReference>
<dbReference type="GO" id="GO:0016887">
    <property type="term" value="F:ATP hydrolysis activity"/>
    <property type="evidence" value="ECO:0007669"/>
    <property type="project" value="InterPro"/>
</dbReference>
<comment type="caution">
    <text evidence="2">The sequence shown here is derived from an EMBL/GenBank/DDBJ whole genome shotgun (WGS) entry which is preliminary data.</text>
</comment>
<dbReference type="InterPro" id="IPR054594">
    <property type="entry name" value="Lon_lid"/>
</dbReference>
<dbReference type="SUPFAM" id="SSF52540">
    <property type="entry name" value="P-loop containing nucleoside triphosphate hydrolases"/>
    <property type="match status" value="1"/>
</dbReference>
<accession>A0A1F7GJZ4</accession>
<sequence>MDSSSLSDKLAGADLPVDLLQKVQDQLTHSSSNYEMVSKYVDWITHLPWHKESTTPLDINKTKELLDKSHFGLTEIKLRVLEYLSVLILQHKNGQKINHSPILFFVGLAGTGKTSFSESVARSLNRPFVRIPFGGLANIYDIRGMSKAQNEAEAGMIIKAMRTAGVKNPVILLDELDRISPEAKSGIMGVLIELLDPEQNNHFIDRYIDYPFDLSQVFFIATANNTNEISTAVLDRLEVIQMPSYSDEEKIIIAKNFLLPNLIAENGMKDISLKIDDAVWEHIARLSGYDPGIRSVERKIETIVRKVALQDVLGKGNSYTVNEENMGQWGI</sequence>
<dbReference type="Pfam" id="PF22667">
    <property type="entry name" value="Lon_lid"/>
    <property type="match status" value="1"/>
</dbReference>
<dbReference type="GO" id="GO:0004252">
    <property type="term" value="F:serine-type endopeptidase activity"/>
    <property type="evidence" value="ECO:0007669"/>
    <property type="project" value="InterPro"/>
</dbReference>